<evidence type="ECO:0000256" key="8">
    <source>
        <dbReference type="ARBA" id="ARBA00051245"/>
    </source>
</evidence>
<reference evidence="11 12" key="1">
    <citation type="submission" date="2020-06" db="EMBL/GenBank/DDBJ databases">
        <title>High-quality draft genome of sulfate reducer Desulfobacter latus type strain AcrS2 isolated from marine sediment.</title>
        <authorList>
            <person name="Hoppe M."/>
            <person name="Larsen C.K."/>
            <person name="Marshall I.P.G."/>
            <person name="Schramm A."/>
            <person name="Marietou A.G."/>
        </authorList>
    </citation>
    <scope>NUCLEOTIDE SEQUENCE [LARGE SCALE GENOMIC DNA]</scope>
    <source>
        <strain evidence="11 12">AcRS2</strain>
    </source>
</reference>
<keyword evidence="12" id="KW-1185">Reference proteome</keyword>
<feature type="domain" description="AAA" evidence="10">
    <location>
        <begin position="91"/>
        <end position="234"/>
    </location>
</feature>
<evidence type="ECO:0000256" key="9">
    <source>
        <dbReference type="SAM" id="Phobius"/>
    </source>
</evidence>
<evidence type="ECO:0000256" key="1">
    <source>
        <dbReference type="ARBA" id="ARBA00007316"/>
    </source>
</evidence>
<comment type="catalytic activity">
    <reaction evidence="8">
        <text>L-tyrosyl-[protein] + ATP = O-phospho-L-tyrosyl-[protein] + ADP + H(+)</text>
        <dbReference type="Rhea" id="RHEA:10596"/>
        <dbReference type="Rhea" id="RHEA-COMP:10136"/>
        <dbReference type="Rhea" id="RHEA-COMP:20101"/>
        <dbReference type="ChEBI" id="CHEBI:15378"/>
        <dbReference type="ChEBI" id="CHEBI:30616"/>
        <dbReference type="ChEBI" id="CHEBI:46858"/>
        <dbReference type="ChEBI" id="CHEBI:61978"/>
        <dbReference type="ChEBI" id="CHEBI:456216"/>
        <dbReference type="EC" id="2.7.10.2"/>
    </reaction>
</comment>
<dbReference type="InterPro" id="IPR050445">
    <property type="entry name" value="Bact_polysacc_biosynth/exp"/>
</dbReference>
<keyword evidence="9" id="KW-1133">Transmembrane helix</keyword>
<feature type="transmembrane region" description="Helical" evidence="9">
    <location>
        <begin position="14"/>
        <end position="31"/>
    </location>
</feature>
<dbReference type="GO" id="GO:0004713">
    <property type="term" value="F:protein tyrosine kinase activity"/>
    <property type="evidence" value="ECO:0007669"/>
    <property type="project" value="TreeGrafter"/>
</dbReference>
<dbReference type="InterPro" id="IPR027417">
    <property type="entry name" value="P-loop_NTPase"/>
</dbReference>
<dbReference type="AlphaFoldDB" id="A0A850T5V2"/>
<keyword evidence="6" id="KW-0067">ATP-binding</keyword>
<organism evidence="11 12">
    <name type="scientific">Desulfobacter latus</name>
    <dbReference type="NCBI Taxonomy" id="2292"/>
    <lineage>
        <taxon>Bacteria</taxon>
        <taxon>Pseudomonadati</taxon>
        <taxon>Thermodesulfobacteriota</taxon>
        <taxon>Desulfobacteria</taxon>
        <taxon>Desulfobacterales</taxon>
        <taxon>Desulfobacteraceae</taxon>
        <taxon>Desulfobacter</taxon>
    </lineage>
</organism>
<keyword evidence="3" id="KW-0808">Transferase</keyword>
<dbReference type="InterPro" id="IPR025669">
    <property type="entry name" value="AAA_dom"/>
</dbReference>
<dbReference type="SUPFAM" id="SSF52540">
    <property type="entry name" value="P-loop containing nucleoside triphosphate hydrolases"/>
    <property type="match status" value="1"/>
</dbReference>
<dbReference type="CDD" id="cd05387">
    <property type="entry name" value="BY-kinase"/>
    <property type="match status" value="1"/>
</dbReference>
<evidence type="ECO:0000313" key="11">
    <source>
        <dbReference type="EMBL" id="NWH04702.1"/>
    </source>
</evidence>
<name>A0A850T5V2_9BACT</name>
<keyword evidence="9" id="KW-0472">Membrane</keyword>
<proteinExistence type="inferred from homology"/>
<dbReference type="PANTHER" id="PTHR32309:SF13">
    <property type="entry name" value="FERRIC ENTEROBACTIN TRANSPORT PROTEIN FEPE"/>
    <property type="match status" value="1"/>
</dbReference>
<dbReference type="InterPro" id="IPR005702">
    <property type="entry name" value="Wzc-like_C"/>
</dbReference>
<evidence type="ECO:0000256" key="4">
    <source>
        <dbReference type="ARBA" id="ARBA00022741"/>
    </source>
</evidence>
<sequence>MEIINSLLSLDPKISAVLGIFVLSASIFFVMRKIRRKENLEISRKNFLIDDASLPSLSQKDEDRLFSNLGDLSMVESNLFCNRPNKEDYRTIYVSSCFNGEGKTISAVSMAFALTINQGSNVLLIDGNPRSPGLHKLFKINSSPGLIDLLKDPETINDVARETRYKNLHVIPFGHHSSGRPNLIKDNQIQNMNQHLLDQFDYVVFDGNSLIGSSDSIMVAGNFDTVAVVVQAELSKWNIVKSVIDRLENADVPVVGVILNKRKRYIPQFLYNRI</sequence>
<dbReference type="PANTHER" id="PTHR32309">
    <property type="entry name" value="TYROSINE-PROTEIN KINASE"/>
    <property type="match status" value="1"/>
</dbReference>
<keyword evidence="4" id="KW-0547">Nucleotide-binding</keyword>
<evidence type="ECO:0000256" key="5">
    <source>
        <dbReference type="ARBA" id="ARBA00022777"/>
    </source>
</evidence>
<dbReference type="EMBL" id="JACADJ010000016">
    <property type="protein sequence ID" value="NWH04702.1"/>
    <property type="molecule type" value="Genomic_DNA"/>
</dbReference>
<evidence type="ECO:0000256" key="3">
    <source>
        <dbReference type="ARBA" id="ARBA00022679"/>
    </source>
</evidence>
<keyword evidence="7" id="KW-0829">Tyrosine-protein kinase</keyword>
<dbReference type="Pfam" id="PF13614">
    <property type="entry name" value="AAA_31"/>
    <property type="match status" value="1"/>
</dbReference>
<dbReference type="EC" id="2.7.10.2" evidence="2"/>
<dbReference type="RefSeq" id="WP_178366157.1">
    <property type="nucleotide sequence ID" value="NZ_JACADJ010000016.1"/>
</dbReference>
<evidence type="ECO:0000256" key="6">
    <source>
        <dbReference type="ARBA" id="ARBA00022840"/>
    </source>
</evidence>
<dbReference type="Gene3D" id="3.40.50.300">
    <property type="entry name" value="P-loop containing nucleotide triphosphate hydrolases"/>
    <property type="match status" value="1"/>
</dbReference>
<evidence type="ECO:0000256" key="2">
    <source>
        <dbReference type="ARBA" id="ARBA00011903"/>
    </source>
</evidence>
<keyword evidence="5 11" id="KW-0418">Kinase</keyword>
<dbReference type="GO" id="GO:0005886">
    <property type="term" value="C:plasma membrane"/>
    <property type="evidence" value="ECO:0007669"/>
    <property type="project" value="TreeGrafter"/>
</dbReference>
<dbReference type="Proteomes" id="UP000553343">
    <property type="component" value="Unassembled WGS sequence"/>
</dbReference>
<protein>
    <recommendedName>
        <fullName evidence="2">non-specific protein-tyrosine kinase</fullName>
        <ecNumber evidence="2">2.7.10.2</ecNumber>
    </recommendedName>
</protein>
<evidence type="ECO:0000259" key="10">
    <source>
        <dbReference type="Pfam" id="PF13614"/>
    </source>
</evidence>
<keyword evidence="9" id="KW-0812">Transmembrane</keyword>
<comment type="similarity">
    <text evidence="1">Belongs to the CpsD/CapB family.</text>
</comment>
<evidence type="ECO:0000256" key="7">
    <source>
        <dbReference type="ARBA" id="ARBA00023137"/>
    </source>
</evidence>
<accession>A0A850T5V2</accession>
<evidence type="ECO:0000313" key="12">
    <source>
        <dbReference type="Proteomes" id="UP000553343"/>
    </source>
</evidence>
<comment type="caution">
    <text evidence="11">The sequence shown here is derived from an EMBL/GenBank/DDBJ whole genome shotgun (WGS) entry which is preliminary data.</text>
</comment>
<gene>
    <name evidence="11" type="ORF">HXW94_06825</name>
</gene>